<gene>
    <name evidence="2" type="ORF">BN877_I1993</name>
</gene>
<dbReference type="AlphaFoldDB" id="U4Q8N6"/>
<evidence type="ECO:0000256" key="1">
    <source>
        <dbReference type="SAM" id="MobiDB-lite"/>
    </source>
</evidence>
<evidence type="ECO:0000313" key="3">
    <source>
        <dbReference type="Proteomes" id="UP000016944"/>
    </source>
</evidence>
<feature type="compositionally biased region" description="Low complexity" evidence="1">
    <location>
        <begin position="14"/>
        <end position="32"/>
    </location>
</feature>
<feature type="region of interest" description="Disordered" evidence="1">
    <location>
        <begin position="1"/>
        <end position="47"/>
    </location>
</feature>
<accession>U4Q8N6</accession>
<dbReference type="KEGG" id="rir:BN877_I1993"/>
<dbReference type="HOGENOM" id="CLU_1915420_0_0_5"/>
<evidence type="ECO:0000313" key="2">
    <source>
        <dbReference type="EMBL" id="CDI08886.1"/>
    </source>
</evidence>
<protein>
    <submittedName>
        <fullName evidence="2">Uncharacterized protein</fullName>
    </submittedName>
</protein>
<proteinExistence type="predicted"/>
<organism evidence="2 3">
    <name type="scientific">Agrobacterium pusense</name>
    <dbReference type="NCBI Taxonomy" id="648995"/>
    <lineage>
        <taxon>Bacteria</taxon>
        <taxon>Pseudomonadati</taxon>
        <taxon>Pseudomonadota</taxon>
        <taxon>Alphaproteobacteria</taxon>
        <taxon>Hyphomicrobiales</taxon>
        <taxon>Rhizobiaceae</taxon>
        <taxon>Rhizobium/Agrobacterium group</taxon>
        <taxon>Agrobacterium</taxon>
    </lineage>
</organism>
<dbReference type="Proteomes" id="UP000016944">
    <property type="component" value="Chromosome I"/>
</dbReference>
<name>U4Q8N6_9HYPH</name>
<sequence>MPPAACAKSGGTSPVGPISSAPAPSASRSGGPEENSDHLTSMPRSFSSASSAPWLFASAITPFFCQPIRNVVVAALARRICGRNTAPVAPAINPNVPRRVSIWISLAIPSFDSKSVDIRAILSKSWFARRRR</sequence>
<reference evidence="2 3" key="1">
    <citation type="journal article" date="2013" name="Genome Announc.">
        <title>Complete Genome Sequence of the Sesbania Symbiont and Rice Growth-Promoting Endophyte Rhizobium sp. Strain IRBG74.</title>
        <authorList>
            <person name="Crook M.B."/>
            <person name="Mitra S."/>
            <person name="Ane J.M."/>
            <person name="Sadowsky M.J."/>
            <person name="Gyaneshwar P."/>
        </authorList>
    </citation>
    <scope>NUCLEOTIDE SEQUENCE [LARGE SCALE GENOMIC DNA]</scope>
    <source>
        <strain evidence="2 3">IRBG74</strain>
    </source>
</reference>
<dbReference type="EMBL" id="HG518322">
    <property type="protein sequence ID" value="CDI08886.1"/>
    <property type="molecule type" value="Genomic_DNA"/>
</dbReference>